<dbReference type="Proteomes" id="UP001595698">
    <property type="component" value="Unassembled WGS sequence"/>
</dbReference>
<name>A0ABV8ERB3_9ACTN</name>
<keyword evidence="2 5" id="KW-0812">Transmembrane</keyword>
<dbReference type="RefSeq" id="WP_386187237.1">
    <property type="nucleotide sequence ID" value="NZ_JBHSBC010000001.1"/>
</dbReference>
<keyword evidence="3 5" id="KW-1133">Transmembrane helix</keyword>
<accession>A0ABV8ERB3</accession>
<evidence type="ECO:0000256" key="5">
    <source>
        <dbReference type="SAM" id="Phobius"/>
    </source>
</evidence>
<gene>
    <name evidence="6" type="ORF">ACFOYY_02060</name>
</gene>
<proteinExistence type="predicted"/>
<evidence type="ECO:0000256" key="4">
    <source>
        <dbReference type="ARBA" id="ARBA00023136"/>
    </source>
</evidence>
<protein>
    <submittedName>
        <fullName evidence="6">Uncharacterized protein</fullName>
    </submittedName>
</protein>
<feature type="transmembrane region" description="Helical" evidence="5">
    <location>
        <begin position="23"/>
        <end position="44"/>
    </location>
</feature>
<evidence type="ECO:0000313" key="7">
    <source>
        <dbReference type="Proteomes" id="UP001595698"/>
    </source>
</evidence>
<dbReference type="InterPro" id="IPR027469">
    <property type="entry name" value="Cation_efflux_TMD_sf"/>
</dbReference>
<dbReference type="SUPFAM" id="SSF161111">
    <property type="entry name" value="Cation efflux protein transmembrane domain-like"/>
    <property type="match status" value="1"/>
</dbReference>
<feature type="transmembrane region" description="Helical" evidence="5">
    <location>
        <begin position="90"/>
        <end position="108"/>
    </location>
</feature>
<keyword evidence="7" id="KW-1185">Reference proteome</keyword>
<evidence type="ECO:0000313" key="6">
    <source>
        <dbReference type="EMBL" id="MFC3978887.1"/>
    </source>
</evidence>
<comment type="caution">
    <text evidence="6">The sequence shown here is derived from an EMBL/GenBank/DDBJ whole genome shotgun (WGS) entry which is preliminary data.</text>
</comment>
<dbReference type="EMBL" id="JBHSBC010000001">
    <property type="protein sequence ID" value="MFC3978887.1"/>
    <property type="molecule type" value="Genomic_DNA"/>
</dbReference>
<keyword evidence="4 5" id="KW-0472">Membrane</keyword>
<evidence type="ECO:0000256" key="2">
    <source>
        <dbReference type="ARBA" id="ARBA00022692"/>
    </source>
</evidence>
<evidence type="ECO:0000256" key="1">
    <source>
        <dbReference type="ARBA" id="ARBA00004141"/>
    </source>
</evidence>
<sequence>MGGLLALWVFSFGAVKFRHGSPVLVAALLVCVAASVFYYLFWLYRRWRFGGFSDREKEAEGRKSSSDSWGPKILILGFLLNLLNEHHEDIWTFLVGSLLLLPLASILLRKAFTALRRGSG</sequence>
<comment type="subcellular location">
    <subcellularLocation>
        <location evidence="1">Membrane</location>
        <topology evidence="1">Multi-pass membrane protein</topology>
    </subcellularLocation>
</comment>
<organism evidence="6 7">
    <name type="scientific">Streptosporangium jomthongense</name>
    <dbReference type="NCBI Taxonomy" id="1193683"/>
    <lineage>
        <taxon>Bacteria</taxon>
        <taxon>Bacillati</taxon>
        <taxon>Actinomycetota</taxon>
        <taxon>Actinomycetes</taxon>
        <taxon>Streptosporangiales</taxon>
        <taxon>Streptosporangiaceae</taxon>
        <taxon>Streptosporangium</taxon>
    </lineage>
</organism>
<reference evidence="7" key="1">
    <citation type="journal article" date="2019" name="Int. J. Syst. Evol. Microbiol.">
        <title>The Global Catalogue of Microorganisms (GCM) 10K type strain sequencing project: providing services to taxonomists for standard genome sequencing and annotation.</title>
        <authorList>
            <consortium name="The Broad Institute Genomics Platform"/>
            <consortium name="The Broad Institute Genome Sequencing Center for Infectious Disease"/>
            <person name="Wu L."/>
            <person name="Ma J."/>
        </authorList>
    </citation>
    <scope>NUCLEOTIDE SEQUENCE [LARGE SCALE GENOMIC DNA]</scope>
    <source>
        <strain evidence="7">TBRC 7912</strain>
    </source>
</reference>
<evidence type="ECO:0000256" key="3">
    <source>
        <dbReference type="ARBA" id="ARBA00022989"/>
    </source>
</evidence>